<feature type="transmembrane region" description="Helical" evidence="1">
    <location>
        <begin position="59"/>
        <end position="80"/>
    </location>
</feature>
<keyword evidence="1" id="KW-0472">Membrane</keyword>
<dbReference type="Pfam" id="PF18159">
    <property type="entry name" value="S_4TM"/>
    <property type="match status" value="1"/>
</dbReference>
<protein>
    <recommendedName>
        <fullName evidence="4">DUF4231 domain-containing protein</fullName>
    </recommendedName>
</protein>
<name>A0A544UGD8_LYSSH</name>
<feature type="transmembrane region" description="Helical" evidence="1">
    <location>
        <begin position="169"/>
        <end position="190"/>
    </location>
</feature>
<evidence type="ECO:0000313" key="2">
    <source>
        <dbReference type="EMBL" id="TQR31716.1"/>
    </source>
</evidence>
<feature type="transmembrane region" description="Helical" evidence="1">
    <location>
        <begin position="196"/>
        <end position="215"/>
    </location>
</feature>
<proteinExistence type="predicted"/>
<feature type="transmembrane region" description="Helical" evidence="1">
    <location>
        <begin position="34"/>
        <end position="53"/>
    </location>
</feature>
<accession>A0A544UGD8</accession>
<dbReference type="AlphaFoldDB" id="A0A544UGD8"/>
<keyword evidence="1" id="KW-1133">Transmembrane helix</keyword>
<gene>
    <name evidence="2" type="ORF">C7Y47_13940</name>
</gene>
<sequence>MNELFPIKERQNTPENIIYLRGQRQAYKQAKNFYMWRMLLSIAWPIIAVILYFTFENEIANAVIVVSSLILIATFIIEYYEKAFTKMGATIQESFDTNVFNLKWNSHLIGGKISKEDIVLLAEKEKTEEYKLKDWYTGIATDNESEYTLKAQRMNTAWSIKQKEKFSMFLFLSGILIFTSLVIIGCYTGFELYDFLIMLFFPTVSLFIYLFKGWFDFLQQVKELKRITSSIDDLLDKQTKVTKQELRSIQDSIYIHGRIPNNIIPDVLYNRMRSKLEQLFRHTNK</sequence>
<comment type="caution">
    <text evidence="2">The sequence shown here is derived from an EMBL/GenBank/DDBJ whole genome shotgun (WGS) entry which is preliminary data.</text>
</comment>
<reference evidence="2 3" key="1">
    <citation type="submission" date="2018-03" db="EMBL/GenBank/DDBJ databases">
        <title>Aerobic endospore-forming bacteria genome sequencing and assembly.</title>
        <authorList>
            <person name="Cavalcante D.A."/>
            <person name="Driks A."/>
            <person name="Putonti C."/>
            <person name="De-Souza M.T."/>
        </authorList>
    </citation>
    <scope>NUCLEOTIDE SEQUENCE [LARGE SCALE GENOMIC DNA]</scope>
    <source>
        <strain evidence="2 3">SDF0037</strain>
    </source>
</reference>
<evidence type="ECO:0000256" key="1">
    <source>
        <dbReference type="SAM" id="Phobius"/>
    </source>
</evidence>
<evidence type="ECO:0000313" key="3">
    <source>
        <dbReference type="Proteomes" id="UP000317944"/>
    </source>
</evidence>
<dbReference type="Proteomes" id="UP000317944">
    <property type="component" value="Unassembled WGS sequence"/>
</dbReference>
<dbReference type="EMBL" id="SADV01000010">
    <property type="protein sequence ID" value="TQR31716.1"/>
    <property type="molecule type" value="Genomic_DNA"/>
</dbReference>
<evidence type="ECO:0008006" key="4">
    <source>
        <dbReference type="Google" id="ProtNLM"/>
    </source>
</evidence>
<dbReference type="InterPro" id="IPR049920">
    <property type="entry name" value="IK1_05631-like"/>
</dbReference>
<keyword evidence="1" id="KW-0812">Transmembrane</keyword>
<organism evidence="2 3">
    <name type="scientific">Lysinibacillus sphaericus</name>
    <name type="common">Bacillus sphaericus</name>
    <dbReference type="NCBI Taxonomy" id="1421"/>
    <lineage>
        <taxon>Bacteria</taxon>
        <taxon>Bacillati</taxon>
        <taxon>Bacillota</taxon>
        <taxon>Bacilli</taxon>
        <taxon>Bacillales</taxon>
        <taxon>Bacillaceae</taxon>
        <taxon>Lysinibacillus</taxon>
    </lineage>
</organism>